<gene>
    <name evidence="1" type="ORF">F383_37000</name>
</gene>
<reference evidence="2" key="1">
    <citation type="submission" date="2014-09" db="EMBL/GenBank/DDBJ databases">
        <authorList>
            <person name="Mudge J."/>
            <person name="Ramaraj T."/>
            <person name="Lindquist I.E."/>
            <person name="Bharti A.K."/>
            <person name="Sundararajan A."/>
            <person name="Cameron C.T."/>
            <person name="Woodward J.E."/>
            <person name="May G.D."/>
            <person name="Brubaker C."/>
            <person name="Broadhvest J."/>
            <person name="Wilkins T.A."/>
        </authorList>
    </citation>
    <scope>NUCLEOTIDE SEQUENCE</scope>
    <source>
        <strain evidence="2">cv. AKA8401</strain>
    </source>
</reference>
<evidence type="ECO:0000313" key="2">
    <source>
        <dbReference type="Proteomes" id="UP000032142"/>
    </source>
</evidence>
<protein>
    <submittedName>
        <fullName evidence="1">Tex19</fullName>
    </submittedName>
</protein>
<proteinExistence type="predicted"/>
<dbReference type="EMBL" id="JRRC01013629">
    <property type="protein sequence ID" value="KHF97664.1"/>
    <property type="molecule type" value="Genomic_DNA"/>
</dbReference>
<name>A0A0B0MAA1_GOSAR</name>
<accession>A0A0B0MAA1</accession>
<sequence>MPLPQTGSYSYTYIGVTYRCQRIKRGLTCTYISESWTYSHIYIEVTYRCHICFQVSTLKSTKLYISSLAKLSFITKITLSLNNLIYIYTYFI</sequence>
<organism evidence="1 2">
    <name type="scientific">Gossypium arboreum</name>
    <name type="common">Tree cotton</name>
    <name type="synonym">Gossypium nanking</name>
    <dbReference type="NCBI Taxonomy" id="29729"/>
    <lineage>
        <taxon>Eukaryota</taxon>
        <taxon>Viridiplantae</taxon>
        <taxon>Streptophyta</taxon>
        <taxon>Embryophyta</taxon>
        <taxon>Tracheophyta</taxon>
        <taxon>Spermatophyta</taxon>
        <taxon>Magnoliopsida</taxon>
        <taxon>eudicotyledons</taxon>
        <taxon>Gunneridae</taxon>
        <taxon>Pentapetalae</taxon>
        <taxon>rosids</taxon>
        <taxon>malvids</taxon>
        <taxon>Malvales</taxon>
        <taxon>Malvaceae</taxon>
        <taxon>Malvoideae</taxon>
        <taxon>Gossypium</taxon>
    </lineage>
</organism>
<dbReference type="AlphaFoldDB" id="A0A0B0MAA1"/>
<keyword evidence="2" id="KW-1185">Reference proteome</keyword>
<dbReference type="Proteomes" id="UP000032142">
    <property type="component" value="Unassembled WGS sequence"/>
</dbReference>
<evidence type="ECO:0000313" key="1">
    <source>
        <dbReference type="EMBL" id="KHF97664.1"/>
    </source>
</evidence>
<comment type="caution">
    <text evidence="1">The sequence shown here is derived from an EMBL/GenBank/DDBJ whole genome shotgun (WGS) entry which is preliminary data.</text>
</comment>